<dbReference type="PANTHER" id="PTHR13381">
    <property type="entry name" value="RNA POLYMERASE II HOLOENZYME COMPONENT SRB7"/>
    <property type="match status" value="1"/>
</dbReference>
<keyword evidence="5 10" id="KW-0805">Transcription regulation</keyword>
<feature type="compositionally biased region" description="Low complexity" evidence="12">
    <location>
        <begin position="50"/>
        <end position="124"/>
    </location>
</feature>
<dbReference type="AlphaFoldDB" id="A0A8E2F7E1"/>
<dbReference type="InterPro" id="IPR037212">
    <property type="entry name" value="Med7/Med21-like"/>
</dbReference>
<feature type="coiled-coil region" evidence="11">
    <location>
        <begin position="158"/>
        <end position="192"/>
    </location>
</feature>
<keyword evidence="7 10" id="KW-0804">Transcription</keyword>
<dbReference type="Proteomes" id="UP000250140">
    <property type="component" value="Unassembled WGS sequence"/>
</dbReference>
<evidence type="ECO:0000313" key="14">
    <source>
        <dbReference type="Proteomes" id="UP000250140"/>
    </source>
</evidence>
<feature type="region of interest" description="Disordered" evidence="12">
    <location>
        <begin position="30"/>
        <end position="124"/>
    </location>
</feature>
<comment type="subunit">
    <text evidence="3 10">Component of the Mediator complex.</text>
</comment>
<gene>
    <name evidence="13" type="ORF">AOQ84DRAFT_335845</name>
</gene>
<evidence type="ECO:0000256" key="9">
    <source>
        <dbReference type="ARBA" id="ARBA00025687"/>
    </source>
</evidence>
<dbReference type="PANTHER" id="PTHR13381:SF0">
    <property type="entry name" value="MEDIATOR OF RNA POLYMERASE II TRANSCRIPTION SUBUNIT 21"/>
    <property type="match status" value="1"/>
</dbReference>
<keyword evidence="6 10" id="KW-0010">Activator</keyword>
<organism evidence="13 14">
    <name type="scientific">Glonium stellatum</name>
    <dbReference type="NCBI Taxonomy" id="574774"/>
    <lineage>
        <taxon>Eukaryota</taxon>
        <taxon>Fungi</taxon>
        <taxon>Dikarya</taxon>
        <taxon>Ascomycota</taxon>
        <taxon>Pezizomycotina</taxon>
        <taxon>Dothideomycetes</taxon>
        <taxon>Pleosporomycetidae</taxon>
        <taxon>Gloniales</taxon>
        <taxon>Gloniaceae</taxon>
        <taxon>Glonium</taxon>
    </lineage>
</organism>
<dbReference type="GO" id="GO:0003712">
    <property type="term" value="F:transcription coregulator activity"/>
    <property type="evidence" value="ECO:0007669"/>
    <property type="project" value="TreeGrafter"/>
</dbReference>
<dbReference type="SUPFAM" id="SSF140718">
    <property type="entry name" value="Mediator hinge subcomplex-like"/>
    <property type="match status" value="1"/>
</dbReference>
<comment type="function">
    <text evidence="9 10">Component of the Mediator complex, a coactivator involved in the regulated transcription of nearly all RNA polymerase II-dependent genes. Mediator functions as a bridge to convey information from gene-specific regulatory proteins to the basal RNA polymerase II transcription machinery. Mediator is recruited to promoters by direct interactions with regulatory proteins and serves as a scaffold for the assembly of a functional preinitiation complex with RNA polymerase II and the general transcription factors.</text>
</comment>
<dbReference type="GO" id="GO:0006357">
    <property type="term" value="P:regulation of transcription by RNA polymerase II"/>
    <property type="evidence" value="ECO:0007669"/>
    <property type="project" value="TreeGrafter"/>
</dbReference>
<evidence type="ECO:0000256" key="1">
    <source>
        <dbReference type="ARBA" id="ARBA00004123"/>
    </source>
</evidence>
<evidence type="ECO:0000256" key="10">
    <source>
        <dbReference type="RuleBase" id="RU366036"/>
    </source>
</evidence>
<sequence length="203" mass="22023">MADRLTQLQDCLDQLATQMYATLSYTSTRAASAPIPGQPLQSPAGPGFPSSAQADAAGTDTQTQTQTQAQAQTQTTTQPSTHQTQPQTQPSQPLAASSSPQTQTQTQLQLQSQPQTQSQHSPTTAFTADLHELARDLIVKEQQIEYLIARLPGIGTSERAQRARIAALERQLREVEAQRVEAVREKERLLERVAGRIGGVRGV</sequence>
<reference evidence="13 14" key="1">
    <citation type="journal article" date="2016" name="Nat. Commun.">
        <title>Ectomycorrhizal ecology is imprinted in the genome of the dominant symbiotic fungus Cenococcum geophilum.</title>
        <authorList>
            <consortium name="DOE Joint Genome Institute"/>
            <person name="Peter M."/>
            <person name="Kohler A."/>
            <person name="Ohm R.A."/>
            <person name="Kuo A."/>
            <person name="Krutzmann J."/>
            <person name="Morin E."/>
            <person name="Arend M."/>
            <person name="Barry K.W."/>
            <person name="Binder M."/>
            <person name="Choi C."/>
            <person name="Clum A."/>
            <person name="Copeland A."/>
            <person name="Grisel N."/>
            <person name="Haridas S."/>
            <person name="Kipfer T."/>
            <person name="LaButti K."/>
            <person name="Lindquist E."/>
            <person name="Lipzen A."/>
            <person name="Maire R."/>
            <person name="Meier B."/>
            <person name="Mihaltcheva S."/>
            <person name="Molinier V."/>
            <person name="Murat C."/>
            <person name="Poggeler S."/>
            <person name="Quandt C.A."/>
            <person name="Sperisen C."/>
            <person name="Tritt A."/>
            <person name="Tisserant E."/>
            <person name="Crous P.W."/>
            <person name="Henrissat B."/>
            <person name="Nehls U."/>
            <person name="Egli S."/>
            <person name="Spatafora J.W."/>
            <person name="Grigoriev I.V."/>
            <person name="Martin F.M."/>
        </authorList>
    </citation>
    <scope>NUCLEOTIDE SEQUENCE [LARGE SCALE GENOMIC DNA]</scope>
    <source>
        <strain evidence="13 14">CBS 207.34</strain>
    </source>
</reference>
<evidence type="ECO:0000256" key="12">
    <source>
        <dbReference type="SAM" id="MobiDB-lite"/>
    </source>
</evidence>
<keyword evidence="11" id="KW-0175">Coiled coil</keyword>
<evidence type="ECO:0000256" key="2">
    <source>
        <dbReference type="ARBA" id="ARBA00005770"/>
    </source>
</evidence>
<dbReference type="Pfam" id="PF11221">
    <property type="entry name" value="Med21"/>
    <property type="match status" value="1"/>
</dbReference>
<evidence type="ECO:0000256" key="5">
    <source>
        <dbReference type="ARBA" id="ARBA00023015"/>
    </source>
</evidence>
<evidence type="ECO:0000256" key="3">
    <source>
        <dbReference type="ARBA" id="ARBA00011837"/>
    </source>
</evidence>
<protein>
    <recommendedName>
        <fullName evidence="4 10">Mediator of RNA polymerase II transcription subunit 21</fullName>
    </recommendedName>
</protein>
<keyword evidence="14" id="KW-1185">Reference proteome</keyword>
<dbReference type="EMBL" id="KV749036">
    <property type="protein sequence ID" value="OCL11486.1"/>
    <property type="molecule type" value="Genomic_DNA"/>
</dbReference>
<evidence type="ECO:0000256" key="7">
    <source>
        <dbReference type="ARBA" id="ARBA00023163"/>
    </source>
</evidence>
<comment type="similarity">
    <text evidence="2 10">Belongs to the Mediator complex subunit 21 family.</text>
</comment>
<comment type="subcellular location">
    <subcellularLocation>
        <location evidence="1 10">Nucleus</location>
    </subcellularLocation>
</comment>
<keyword evidence="8 10" id="KW-0539">Nucleus</keyword>
<evidence type="ECO:0000256" key="6">
    <source>
        <dbReference type="ARBA" id="ARBA00023159"/>
    </source>
</evidence>
<dbReference type="Gene3D" id="6.10.280.10">
    <property type="entry name" value="Mediator complex, subunit Med21"/>
    <property type="match status" value="1"/>
</dbReference>
<evidence type="ECO:0000256" key="8">
    <source>
        <dbReference type="ARBA" id="ARBA00023242"/>
    </source>
</evidence>
<evidence type="ECO:0000256" key="11">
    <source>
        <dbReference type="SAM" id="Coils"/>
    </source>
</evidence>
<dbReference type="OrthoDB" id="526653at2759"/>
<accession>A0A8E2F7E1</accession>
<dbReference type="InterPro" id="IPR021384">
    <property type="entry name" value="Mediator_Med21"/>
</dbReference>
<name>A0A8E2F7E1_9PEZI</name>
<evidence type="ECO:0000313" key="13">
    <source>
        <dbReference type="EMBL" id="OCL11486.1"/>
    </source>
</evidence>
<evidence type="ECO:0000256" key="4">
    <source>
        <dbReference type="ARBA" id="ARBA00019691"/>
    </source>
</evidence>
<dbReference type="GO" id="GO:0016592">
    <property type="term" value="C:mediator complex"/>
    <property type="evidence" value="ECO:0007669"/>
    <property type="project" value="UniProtKB-UniRule"/>
</dbReference>
<proteinExistence type="inferred from homology"/>